<reference evidence="2" key="2">
    <citation type="journal article" date="2021" name="PeerJ">
        <title>Extensive microbial diversity within the chicken gut microbiome revealed by metagenomics and culture.</title>
        <authorList>
            <person name="Gilroy R."/>
            <person name="Ravi A."/>
            <person name="Getino M."/>
            <person name="Pursley I."/>
            <person name="Horton D.L."/>
            <person name="Alikhan N.F."/>
            <person name="Baker D."/>
            <person name="Gharbi K."/>
            <person name="Hall N."/>
            <person name="Watson M."/>
            <person name="Adriaenssens E.M."/>
            <person name="Foster-Nyarko E."/>
            <person name="Jarju S."/>
            <person name="Secka A."/>
            <person name="Antonio M."/>
            <person name="Oren A."/>
            <person name="Chaudhuri R.R."/>
            <person name="La Ragione R."/>
            <person name="Hildebrand F."/>
            <person name="Pallen M.J."/>
        </authorList>
    </citation>
    <scope>NUCLEOTIDE SEQUENCE</scope>
    <source>
        <strain evidence="2">17073</strain>
    </source>
</reference>
<dbReference type="InterPro" id="IPR025381">
    <property type="entry name" value="DUF4296"/>
</dbReference>
<accession>A0A9D1ILF5</accession>
<organism evidence="2 3">
    <name type="scientific">Candidatus Limisoma intestinavium</name>
    <dbReference type="NCBI Taxonomy" id="2840856"/>
    <lineage>
        <taxon>Bacteria</taxon>
        <taxon>Pseudomonadati</taxon>
        <taxon>Bacteroidota</taxon>
        <taxon>Bacteroidia</taxon>
        <taxon>Bacteroidales</taxon>
        <taxon>Candidatus Limisoma</taxon>
    </lineage>
</organism>
<dbReference type="EMBL" id="DVMS01000101">
    <property type="protein sequence ID" value="HIU38721.1"/>
    <property type="molecule type" value="Genomic_DNA"/>
</dbReference>
<sequence>MRKFIPFIFFCGILLLSACKKVPDYVISENDMAELLADIHEANAVIEINPAAYNNDSLKKELKQSVFIRHNTTQEQFDTSLLWYGHNLDIYTEVYDNVIEILEERQKNIQKETLEAGENLIATGDSVDIWTKPHCLLFDRFNQGQPILLTYDFTTGSESKQGDRYTWRLRPLNAKSNTELFIAVDYADGTSEFQTKHALPEMLTDIVLQTDSNRVAQRIYGYMEYTPQTESAVVFDKITLTRTRLDSERYNIHPYQRKTKWRQ</sequence>
<feature type="domain" description="DUF4296" evidence="1">
    <location>
        <begin position="23"/>
        <end position="107"/>
    </location>
</feature>
<evidence type="ECO:0000313" key="2">
    <source>
        <dbReference type="EMBL" id="HIU38721.1"/>
    </source>
</evidence>
<dbReference type="AlphaFoldDB" id="A0A9D1ILF5"/>
<dbReference type="Proteomes" id="UP000824076">
    <property type="component" value="Unassembled WGS sequence"/>
</dbReference>
<reference evidence="2" key="1">
    <citation type="submission" date="2020-10" db="EMBL/GenBank/DDBJ databases">
        <authorList>
            <person name="Gilroy R."/>
        </authorList>
    </citation>
    <scope>NUCLEOTIDE SEQUENCE</scope>
    <source>
        <strain evidence="2">17073</strain>
    </source>
</reference>
<evidence type="ECO:0000313" key="3">
    <source>
        <dbReference type="Proteomes" id="UP000824076"/>
    </source>
</evidence>
<proteinExistence type="predicted"/>
<protein>
    <submittedName>
        <fullName evidence="2">DUF4296 domain-containing protein</fullName>
    </submittedName>
</protein>
<comment type="caution">
    <text evidence="2">The sequence shown here is derived from an EMBL/GenBank/DDBJ whole genome shotgun (WGS) entry which is preliminary data.</text>
</comment>
<dbReference type="PROSITE" id="PS51257">
    <property type="entry name" value="PROKAR_LIPOPROTEIN"/>
    <property type="match status" value="1"/>
</dbReference>
<gene>
    <name evidence="2" type="ORF">IAD18_03520</name>
</gene>
<dbReference type="Pfam" id="PF14129">
    <property type="entry name" value="DUF4296"/>
    <property type="match status" value="1"/>
</dbReference>
<evidence type="ECO:0000259" key="1">
    <source>
        <dbReference type="Pfam" id="PF14129"/>
    </source>
</evidence>
<name>A0A9D1ILF5_9BACT</name>